<keyword evidence="9" id="KW-0472">Membrane</keyword>
<sequence>MRLIRRLLLLLVILAIAVAAVAWYLPASFAYRHFGHHLGPSVVLQELGGSVRQGRAGQVLINGYPVGALEWDLSIRGLLRGDIGGNWNLLGSAWNARGSTARMADGRLRVTDMHMQLPALLLQPVIDIPSLNFLGTVDVELDTLLLRGLIIDEARGRARWVDAGVTGQAQAQFGPINAHFATTAPGHVIGEVQDEAGPLEVDGQFELTGVAYHAEVILRSRSPSDPVAQMLYYVGQALPDGGSLLLIDGELKRQGDGVRR</sequence>
<keyword evidence="5" id="KW-1003">Cell membrane</keyword>
<evidence type="ECO:0000256" key="4">
    <source>
        <dbReference type="ARBA" id="ARBA00022448"/>
    </source>
</evidence>
<evidence type="ECO:0000313" key="12">
    <source>
        <dbReference type="Proteomes" id="UP000294599"/>
    </source>
</evidence>
<gene>
    <name evidence="11" type="ORF">EDC25_12117</name>
</gene>
<dbReference type="RefSeq" id="WP_123521504.1">
    <property type="nucleotide sequence ID" value="NZ_JBHLWF010000081.1"/>
</dbReference>
<keyword evidence="7" id="KW-0812">Transmembrane</keyword>
<evidence type="ECO:0000256" key="6">
    <source>
        <dbReference type="ARBA" id="ARBA00022519"/>
    </source>
</evidence>
<evidence type="ECO:0000256" key="2">
    <source>
        <dbReference type="ARBA" id="ARBA00007208"/>
    </source>
</evidence>
<evidence type="ECO:0000256" key="10">
    <source>
        <dbReference type="ARBA" id="ARBA00030772"/>
    </source>
</evidence>
<dbReference type="GO" id="GO:0005886">
    <property type="term" value="C:plasma membrane"/>
    <property type="evidence" value="ECO:0007669"/>
    <property type="project" value="UniProtKB-SubCell"/>
</dbReference>
<evidence type="ECO:0000256" key="3">
    <source>
        <dbReference type="ARBA" id="ARBA00021563"/>
    </source>
</evidence>
<evidence type="ECO:0000256" key="8">
    <source>
        <dbReference type="ARBA" id="ARBA00022927"/>
    </source>
</evidence>
<dbReference type="Pfam" id="PF01203">
    <property type="entry name" value="T2SSN"/>
    <property type="match status" value="1"/>
</dbReference>
<reference evidence="11 12" key="1">
    <citation type="submission" date="2019-03" db="EMBL/GenBank/DDBJ databases">
        <title>Genomic Encyclopedia of Type Strains, Phase IV (KMG-IV): sequencing the most valuable type-strain genomes for metagenomic binning, comparative biology and taxonomic classification.</title>
        <authorList>
            <person name="Goeker M."/>
        </authorList>
    </citation>
    <scope>NUCLEOTIDE SEQUENCE [LARGE SCALE GENOMIC DNA]</scope>
    <source>
        <strain evidence="11 12">DSM 21944</strain>
    </source>
</reference>
<keyword evidence="8" id="KW-0653">Protein transport</keyword>
<dbReference type="GO" id="GO:0015628">
    <property type="term" value="P:protein secretion by the type II secretion system"/>
    <property type="evidence" value="ECO:0007669"/>
    <property type="project" value="InterPro"/>
</dbReference>
<evidence type="ECO:0000256" key="5">
    <source>
        <dbReference type="ARBA" id="ARBA00022475"/>
    </source>
</evidence>
<comment type="subcellular location">
    <subcellularLocation>
        <location evidence="1">Cell inner membrane</location>
    </subcellularLocation>
</comment>
<dbReference type="AlphaFoldDB" id="A0A4S3KYR5"/>
<evidence type="ECO:0000313" key="11">
    <source>
        <dbReference type="EMBL" id="TCS94498.1"/>
    </source>
</evidence>
<evidence type="ECO:0000256" key="7">
    <source>
        <dbReference type="ARBA" id="ARBA00022692"/>
    </source>
</evidence>
<dbReference type="Proteomes" id="UP000294599">
    <property type="component" value="Unassembled WGS sequence"/>
</dbReference>
<comment type="caution">
    <text evidence="11">The sequence shown here is derived from an EMBL/GenBank/DDBJ whole genome shotgun (WGS) entry which is preliminary data.</text>
</comment>
<dbReference type="EMBL" id="SMAF01000021">
    <property type="protein sequence ID" value="TCS94498.1"/>
    <property type="molecule type" value="Genomic_DNA"/>
</dbReference>
<dbReference type="GO" id="GO:0015627">
    <property type="term" value="C:type II protein secretion system complex"/>
    <property type="evidence" value="ECO:0007669"/>
    <property type="project" value="InterPro"/>
</dbReference>
<evidence type="ECO:0000256" key="9">
    <source>
        <dbReference type="ARBA" id="ARBA00023136"/>
    </source>
</evidence>
<proteinExistence type="inferred from homology"/>
<keyword evidence="12" id="KW-1185">Reference proteome</keyword>
<comment type="similarity">
    <text evidence="2">Belongs to the GSP N family.</text>
</comment>
<name>A0A4S3KYR5_9GAMM</name>
<accession>A0A4S3KYR5</accession>
<dbReference type="InterPro" id="IPR022792">
    <property type="entry name" value="T2SS_protein-GspN"/>
</dbReference>
<dbReference type="OrthoDB" id="5959533at2"/>
<protein>
    <recommendedName>
        <fullName evidence="3">Type II secretion system protein N</fullName>
    </recommendedName>
    <alternativeName>
        <fullName evidence="10">General secretion pathway protein N</fullName>
    </alternativeName>
</protein>
<organism evidence="11 12">
    <name type="scientific">Pseudofulvimonas gallinarii</name>
    <dbReference type="NCBI Taxonomy" id="634155"/>
    <lineage>
        <taxon>Bacteria</taxon>
        <taxon>Pseudomonadati</taxon>
        <taxon>Pseudomonadota</taxon>
        <taxon>Gammaproteobacteria</taxon>
        <taxon>Lysobacterales</taxon>
        <taxon>Rhodanobacteraceae</taxon>
        <taxon>Pseudofulvimonas</taxon>
    </lineage>
</organism>
<keyword evidence="4" id="KW-0813">Transport</keyword>
<keyword evidence="6" id="KW-0997">Cell inner membrane</keyword>
<evidence type="ECO:0000256" key="1">
    <source>
        <dbReference type="ARBA" id="ARBA00004533"/>
    </source>
</evidence>